<keyword evidence="4" id="KW-1185">Reference proteome</keyword>
<accession>A0A9P5YN26</accession>
<proteinExistence type="predicted"/>
<sequence>MSKFLGGRGRERRRQNSTGSLVSVNSLGSTNSITSRGWRTRADSIVESSSDTNSVLASSYIRVPLADSLAPDVPPGSAKPPGAEETLHHPRAQDAEQARNRADEHAQDIEEERDWALVHARDARDVQEKVQKRIQELEDMPKAVEAALSSKNANKEGDRALEYAREANEAQVSAKDALNEAQSRVQKLEDMLKSFETTSEEKQSQIVVAQGRIQVLEHELTLKLWTVDTLTPDAGRMQSHIDTLTIDLCTSVAVSKNLE</sequence>
<keyword evidence="1" id="KW-0175">Coiled coil</keyword>
<organism evidence="3 4">
    <name type="scientific">Pholiota conissans</name>
    <dbReference type="NCBI Taxonomy" id="109636"/>
    <lineage>
        <taxon>Eukaryota</taxon>
        <taxon>Fungi</taxon>
        <taxon>Dikarya</taxon>
        <taxon>Basidiomycota</taxon>
        <taxon>Agaricomycotina</taxon>
        <taxon>Agaricomycetes</taxon>
        <taxon>Agaricomycetidae</taxon>
        <taxon>Agaricales</taxon>
        <taxon>Agaricineae</taxon>
        <taxon>Strophariaceae</taxon>
        <taxon>Pholiota</taxon>
    </lineage>
</organism>
<feature type="compositionally biased region" description="Polar residues" evidence="2">
    <location>
        <begin position="16"/>
        <end position="37"/>
    </location>
</feature>
<name>A0A9P5YN26_9AGAR</name>
<evidence type="ECO:0000313" key="4">
    <source>
        <dbReference type="Proteomes" id="UP000807469"/>
    </source>
</evidence>
<feature type="coiled-coil region" evidence="1">
    <location>
        <begin position="164"/>
        <end position="205"/>
    </location>
</feature>
<evidence type="ECO:0000313" key="3">
    <source>
        <dbReference type="EMBL" id="KAF9471851.1"/>
    </source>
</evidence>
<evidence type="ECO:0000256" key="2">
    <source>
        <dbReference type="SAM" id="MobiDB-lite"/>
    </source>
</evidence>
<feature type="region of interest" description="Disordered" evidence="2">
    <location>
        <begin position="71"/>
        <end position="106"/>
    </location>
</feature>
<dbReference type="Proteomes" id="UP000807469">
    <property type="component" value="Unassembled WGS sequence"/>
</dbReference>
<comment type="caution">
    <text evidence="3">The sequence shown here is derived from an EMBL/GenBank/DDBJ whole genome shotgun (WGS) entry which is preliminary data.</text>
</comment>
<feature type="compositionally biased region" description="Basic and acidic residues" evidence="2">
    <location>
        <begin position="85"/>
        <end position="106"/>
    </location>
</feature>
<dbReference type="AlphaFoldDB" id="A0A9P5YN26"/>
<feature type="region of interest" description="Disordered" evidence="2">
    <location>
        <begin position="1"/>
        <end position="40"/>
    </location>
</feature>
<gene>
    <name evidence="3" type="ORF">BDN70DRAFT_998452</name>
</gene>
<dbReference type="EMBL" id="MU155613">
    <property type="protein sequence ID" value="KAF9471851.1"/>
    <property type="molecule type" value="Genomic_DNA"/>
</dbReference>
<reference evidence="3" key="1">
    <citation type="submission" date="2020-11" db="EMBL/GenBank/DDBJ databases">
        <authorList>
            <consortium name="DOE Joint Genome Institute"/>
            <person name="Ahrendt S."/>
            <person name="Riley R."/>
            <person name="Andreopoulos W."/>
            <person name="Labutti K."/>
            <person name="Pangilinan J."/>
            <person name="Ruiz-Duenas F.J."/>
            <person name="Barrasa J.M."/>
            <person name="Sanchez-Garcia M."/>
            <person name="Camarero S."/>
            <person name="Miyauchi S."/>
            <person name="Serrano A."/>
            <person name="Linde D."/>
            <person name="Babiker R."/>
            <person name="Drula E."/>
            <person name="Ayuso-Fernandez I."/>
            <person name="Pacheco R."/>
            <person name="Padilla G."/>
            <person name="Ferreira P."/>
            <person name="Barriuso J."/>
            <person name="Kellner H."/>
            <person name="Castanera R."/>
            <person name="Alfaro M."/>
            <person name="Ramirez L."/>
            <person name="Pisabarro A.G."/>
            <person name="Kuo A."/>
            <person name="Tritt A."/>
            <person name="Lipzen A."/>
            <person name="He G."/>
            <person name="Yan M."/>
            <person name="Ng V."/>
            <person name="Cullen D."/>
            <person name="Martin F."/>
            <person name="Rosso M.-N."/>
            <person name="Henrissat B."/>
            <person name="Hibbett D."/>
            <person name="Martinez A.T."/>
            <person name="Grigoriev I.V."/>
        </authorList>
    </citation>
    <scope>NUCLEOTIDE SEQUENCE</scope>
    <source>
        <strain evidence="3">CIRM-BRFM 674</strain>
    </source>
</reference>
<evidence type="ECO:0000256" key="1">
    <source>
        <dbReference type="SAM" id="Coils"/>
    </source>
</evidence>
<protein>
    <submittedName>
        <fullName evidence="3">Uncharacterized protein</fullName>
    </submittedName>
</protein>